<dbReference type="Proteomes" id="UP001370758">
    <property type="component" value="Unassembled WGS sequence"/>
</dbReference>
<feature type="compositionally biased region" description="Polar residues" evidence="1">
    <location>
        <begin position="89"/>
        <end position="98"/>
    </location>
</feature>
<gene>
    <name evidence="2" type="ORF">TWF481_005142</name>
</gene>
<feature type="region of interest" description="Disordered" evidence="1">
    <location>
        <begin position="81"/>
        <end position="102"/>
    </location>
</feature>
<evidence type="ECO:0000256" key="1">
    <source>
        <dbReference type="SAM" id="MobiDB-lite"/>
    </source>
</evidence>
<name>A0AAV9WIK4_9PEZI</name>
<keyword evidence="3" id="KW-1185">Reference proteome</keyword>
<accession>A0AAV9WIK4</accession>
<dbReference type="EMBL" id="JAVHJL010000003">
    <property type="protein sequence ID" value="KAK6506683.1"/>
    <property type="molecule type" value="Genomic_DNA"/>
</dbReference>
<dbReference type="AlphaFoldDB" id="A0AAV9WIK4"/>
<proteinExistence type="predicted"/>
<protein>
    <submittedName>
        <fullName evidence="2">Uncharacterized protein</fullName>
    </submittedName>
</protein>
<sequence length="364" mass="40000">MPSVFSCFGRIFKRRKHMKITGPMETSPEGPRPARNYGAIPPSSVKIPTAVTTFGAQVASAGPGSPNLVGYNNCQNDSRGSVVSRRPNVPNSNPTISVTSPGTTSYLLTSPLTSPQVPNFFEKSSSPSLSQEGDIYNYLADEKKNSSSSELPRSPGTFDFDTTPRFYRIFKILSPPSSKLTFTEAFRAAPEPVIEPKKSMASRISKRLSRRWASKNIDINNNHSNTNISIMTSPSPMPRDMNFINTRSTPDICYSPQYIPRISYETSVPSSPRVYTTPLSPPPIPTSLPLSPRNGLGQCLTTRLPNGQVKPVTMVPKLQLSVPAVSRLQAMETTPIEASPVCDPWGHRKDEIEGMSDRHQAWML</sequence>
<reference evidence="2 3" key="1">
    <citation type="submission" date="2023-08" db="EMBL/GenBank/DDBJ databases">
        <authorList>
            <person name="Palmer J.M."/>
        </authorList>
    </citation>
    <scope>NUCLEOTIDE SEQUENCE [LARGE SCALE GENOMIC DNA]</scope>
    <source>
        <strain evidence="2 3">TWF481</strain>
    </source>
</reference>
<organism evidence="2 3">
    <name type="scientific">Arthrobotrys musiformis</name>
    <dbReference type="NCBI Taxonomy" id="47236"/>
    <lineage>
        <taxon>Eukaryota</taxon>
        <taxon>Fungi</taxon>
        <taxon>Dikarya</taxon>
        <taxon>Ascomycota</taxon>
        <taxon>Pezizomycotina</taxon>
        <taxon>Orbiliomycetes</taxon>
        <taxon>Orbiliales</taxon>
        <taxon>Orbiliaceae</taxon>
        <taxon>Arthrobotrys</taxon>
    </lineage>
</organism>
<evidence type="ECO:0000313" key="2">
    <source>
        <dbReference type="EMBL" id="KAK6506683.1"/>
    </source>
</evidence>
<evidence type="ECO:0000313" key="3">
    <source>
        <dbReference type="Proteomes" id="UP001370758"/>
    </source>
</evidence>
<comment type="caution">
    <text evidence="2">The sequence shown here is derived from an EMBL/GenBank/DDBJ whole genome shotgun (WGS) entry which is preliminary data.</text>
</comment>